<evidence type="ECO:0000313" key="3">
    <source>
        <dbReference type="Proteomes" id="UP000306187"/>
    </source>
</evidence>
<feature type="domain" description="Gp67 N-terminal" evidence="1">
    <location>
        <begin position="11"/>
        <end position="75"/>
    </location>
</feature>
<gene>
    <name evidence="2" type="ORF">SAC12B_0157</name>
</gene>
<protein>
    <recommendedName>
        <fullName evidence="1">Gp67 N-terminal domain-containing protein</fullName>
    </recommendedName>
</protein>
<dbReference type="InterPro" id="IPR049102">
    <property type="entry name" value="Gp67_N"/>
</dbReference>
<name>A0A4Y5FFV3_9CAUD</name>
<evidence type="ECO:0000313" key="2">
    <source>
        <dbReference type="EMBL" id="QBJ03946.1"/>
    </source>
</evidence>
<evidence type="ECO:0000259" key="1">
    <source>
        <dbReference type="Pfam" id="PF20880"/>
    </source>
</evidence>
<dbReference type="Proteomes" id="UP000306187">
    <property type="component" value="Segment"/>
</dbReference>
<keyword evidence="3" id="KW-1185">Reference proteome</keyword>
<reference evidence="2" key="1">
    <citation type="submission" date="2019-02" db="EMBL/GenBank/DDBJ databases">
        <title>Isolation of virulent Lactobacillus brevis phages.</title>
        <authorList>
            <person name="Feyereisen M."/>
            <person name="Mahony J."/>
            <person name="O'Sullivan T."/>
            <person name="van Sinderen D."/>
        </authorList>
    </citation>
    <scope>NUCLEOTIDE SEQUENCE [LARGE SCALE GENOMIC DNA]</scope>
</reference>
<dbReference type="Pfam" id="PF20880">
    <property type="entry name" value="G1_gp67_N"/>
    <property type="match status" value="1"/>
</dbReference>
<proteinExistence type="predicted"/>
<organism evidence="2 3">
    <name type="scientific">Lactobacillus phage SAC12B</name>
    <dbReference type="NCBI Taxonomy" id="2510941"/>
    <lineage>
        <taxon>Viruses</taxon>
        <taxon>Duplodnaviria</taxon>
        <taxon>Heunggongvirae</taxon>
        <taxon>Uroviricota</taxon>
        <taxon>Caudoviricetes</taxon>
        <taxon>Herelleviridae</taxon>
        <taxon>Tybeckvirus</taxon>
        <taxon>Tybeckvirus SAC12B</taxon>
    </lineage>
</organism>
<sequence length="194" mass="22688">MRTIFDENLGKLYVLNKYNYKEKLLKFNKDSLIRWYPFNNNYSYYYSEVHDSVYLSKDSRLGSFDNYGISSVGRHDDSGILIHNSLDLHCNQVEKDNYNLCDKINELGYASFNNSSNSLEGITDQIKDTLDGITKLSVDITKRYEDRHHVNPDIINNYFGISLGETTSEEDYDYFLLGCSYTMLKLKKDILENR</sequence>
<dbReference type="EMBL" id="MK504446">
    <property type="protein sequence ID" value="QBJ03946.1"/>
    <property type="molecule type" value="Genomic_DNA"/>
</dbReference>
<accession>A0A4Y5FFV3</accession>